<feature type="transmembrane region" description="Helical" evidence="1">
    <location>
        <begin position="12"/>
        <end position="32"/>
    </location>
</feature>
<reference evidence="3 4" key="1">
    <citation type="submission" date="2018-01" db="EMBL/GenBank/DDBJ databases">
        <title>The whole genome sequencing and assembly of Halobacillus litoralis ERB031 strain.</title>
        <authorList>
            <person name="Lee S.-J."/>
            <person name="Park M.-K."/>
            <person name="Kim J.-Y."/>
            <person name="Lee Y.-J."/>
            <person name="Yi H."/>
            <person name="Bahn Y.-S."/>
            <person name="Kim J.F."/>
            <person name="Lee D.-W."/>
        </authorList>
    </citation>
    <scope>NUCLEOTIDE SEQUENCE [LARGE SCALE GENOMIC DNA]</scope>
    <source>
        <strain evidence="3 4">ERB 031</strain>
    </source>
</reference>
<keyword evidence="1" id="KW-0812">Transmembrane</keyword>
<dbReference type="AlphaFoldDB" id="A0A410MAD3"/>
<feature type="transmembrane region" description="Helical" evidence="1">
    <location>
        <begin position="101"/>
        <end position="123"/>
    </location>
</feature>
<dbReference type="EMBL" id="CP026118">
    <property type="protein sequence ID" value="QAS51626.1"/>
    <property type="molecule type" value="Genomic_DNA"/>
</dbReference>
<evidence type="ECO:0000313" key="4">
    <source>
        <dbReference type="Proteomes" id="UP000287756"/>
    </source>
</evidence>
<dbReference type="KEGG" id="hli:HLI_04970"/>
<dbReference type="Pfam" id="PF13038">
    <property type="entry name" value="DUF3899"/>
    <property type="match status" value="1"/>
</dbReference>
<accession>A0A410MAD3</accession>
<dbReference type="OrthoDB" id="2989943at2"/>
<proteinExistence type="predicted"/>
<protein>
    <submittedName>
        <fullName evidence="3">DUF3899 domain-containing protein</fullName>
    </submittedName>
</protein>
<gene>
    <name evidence="3" type="ORF">HLI_04970</name>
</gene>
<feature type="transmembrane region" description="Helical" evidence="1">
    <location>
        <begin position="38"/>
        <end position="59"/>
    </location>
</feature>
<feature type="domain" description="DUF3899" evidence="2">
    <location>
        <begin position="35"/>
        <end position="118"/>
    </location>
</feature>
<evidence type="ECO:0000313" key="3">
    <source>
        <dbReference type="EMBL" id="QAS51626.1"/>
    </source>
</evidence>
<keyword evidence="1" id="KW-0472">Membrane</keyword>
<sequence>MSIMRNKWVMILINIAVVTLLFAVLAPVYDLFHYINQLFYVAYFYLFFGIIMWVVRGGFFDGITYGFRRFTNQMSKQKDYLDDWKEKPLPSKNISSSVPKFFLFHGMVLSIGLLVLLLLYYLLK</sequence>
<evidence type="ECO:0000259" key="2">
    <source>
        <dbReference type="Pfam" id="PF13038"/>
    </source>
</evidence>
<dbReference type="Proteomes" id="UP000287756">
    <property type="component" value="Chromosome"/>
</dbReference>
<dbReference type="InterPro" id="IPR025007">
    <property type="entry name" value="DUF3899"/>
</dbReference>
<name>A0A410MAD3_9BACI</name>
<organism evidence="3 4">
    <name type="scientific">Halobacillus litoralis</name>
    <dbReference type="NCBI Taxonomy" id="45668"/>
    <lineage>
        <taxon>Bacteria</taxon>
        <taxon>Bacillati</taxon>
        <taxon>Bacillota</taxon>
        <taxon>Bacilli</taxon>
        <taxon>Bacillales</taxon>
        <taxon>Bacillaceae</taxon>
        <taxon>Halobacillus</taxon>
    </lineage>
</organism>
<keyword evidence="1" id="KW-1133">Transmembrane helix</keyword>
<evidence type="ECO:0000256" key="1">
    <source>
        <dbReference type="SAM" id="Phobius"/>
    </source>
</evidence>